<evidence type="ECO:0000256" key="2">
    <source>
        <dbReference type="PROSITE-ProRule" id="PRU00335"/>
    </source>
</evidence>
<accession>A0A7W8A4L5</accession>
<dbReference type="Gene3D" id="1.10.357.10">
    <property type="entry name" value="Tetracycline Repressor, domain 2"/>
    <property type="match status" value="1"/>
</dbReference>
<dbReference type="SUPFAM" id="SSF46689">
    <property type="entry name" value="Homeodomain-like"/>
    <property type="match status" value="1"/>
</dbReference>
<feature type="DNA-binding region" description="H-T-H motif" evidence="2">
    <location>
        <begin position="27"/>
        <end position="46"/>
    </location>
</feature>
<proteinExistence type="predicted"/>
<dbReference type="Pfam" id="PF17940">
    <property type="entry name" value="TetR_C_31"/>
    <property type="match status" value="1"/>
</dbReference>
<reference evidence="4 5" key="1">
    <citation type="submission" date="2020-08" db="EMBL/GenBank/DDBJ databases">
        <title>Genomic Encyclopedia of Type Strains, Phase IV (KMG-IV): sequencing the most valuable type-strain genomes for metagenomic binning, comparative biology and taxonomic classification.</title>
        <authorList>
            <person name="Goeker M."/>
        </authorList>
    </citation>
    <scope>NUCLEOTIDE SEQUENCE [LARGE SCALE GENOMIC DNA]</scope>
    <source>
        <strain evidence="4 5">DSM 45385</strain>
    </source>
</reference>
<name>A0A7W8A4L5_9ACTN</name>
<feature type="domain" description="HTH tetR-type" evidence="3">
    <location>
        <begin position="4"/>
        <end position="64"/>
    </location>
</feature>
<dbReference type="AlphaFoldDB" id="A0A7W8A4L5"/>
<comment type="caution">
    <text evidence="4">The sequence shown here is derived from an EMBL/GenBank/DDBJ whole genome shotgun (WGS) entry which is preliminary data.</text>
</comment>
<organism evidence="4 5">
    <name type="scientific">Nonomuraea endophytica</name>
    <dbReference type="NCBI Taxonomy" id="714136"/>
    <lineage>
        <taxon>Bacteria</taxon>
        <taxon>Bacillati</taxon>
        <taxon>Actinomycetota</taxon>
        <taxon>Actinomycetes</taxon>
        <taxon>Streptosporangiales</taxon>
        <taxon>Streptosporangiaceae</taxon>
        <taxon>Nonomuraea</taxon>
    </lineage>
</organism>
<dbReference type="InterPro" id="IPR041583">
    <property type="entry name" value="TetR_C_31"/>
</dbReference>
<evidence type="ECO:0000259" key="3">
    <source>
        <dbReference type="PROSITE" id="PS50977"/>
    </source>
</evidence>
<dbReference type="RefSeq" id="WP_184964036.1">
    <property type="nucleotide sequence ID" value="NZ_JACHIN010000005.1"/>
</dbReference>
<evidence type="ECO:0000313" key="5">
    <source>
        <dbReference type="Proteomes" id="UP000568380"/>
    </source>
</evidence>
<keyword evidence="1 2" id="KW-0238">DNA-binding</keyword>
<protein>
    <submittedName>
        <fullName evidence="4">AcrR family transcriptional regulator</fullName>
    </submittedName>
</protein>
<keyword evidence="5" id="KW-1185">Reference proteome</keyword>
<dbReference type="InterPro" id="IPR001647">
    <property type="entry name" value="HTH_TetR"/>
</dbReference>
<dbReference type="GO" id="GO:0003677">
    <property type="term" value="F:DNA binding"/>
    <property type="evidence" value="ECO:0007669"/>
    <property type="project" value="UniProtKB-UniRule"/>
</dbReference>
<dbReference type="Proteomes" id="UP000568380">
    <property type="component" value="Unassembled WGS sequence"/>
</dbReference>
<dbReference type="PROSITE" id="PS50977">
    <property type="entry name" value="HTH_TETR_2"/>
    <property type="match status" value="1"/>
</dbReference>
<gene>
    <name evidence="4" type="ORF">HNR40_004405</name>
</gene>
<dbReference type="InterPro" id="IPR009057">
    <property type="entry name" value="Homeodomain-like_sf"/>
</dbReference>
<sequence>MANQDRRDLLRDAAIHVLAREGGRGLTHRAVDAEAGVPGGTAKNYFPAREALLRAVAERCLELYRGAVPASPPGDPAELAARFEALLRDAAGPGRARLLAYLELQAESARRPWLAEILDPIAAGDFTGFELAQRAAGLPVTRESAALVTLALHGALPHLLSDGPDTLAAAGLDDPGAFVRGVLRAAYPGAAL</sequence>
<dbReference type="EMBL" id="JACHIN010000005">
    <property type="protein sequence ID" value="MBB5078919.1"/>
    <property type="molecule type" value="Genomic_DNA"/>
</dbReference>
<evidence type="ECO:0000256" key="1">
    <source>
        <dbReference type="ARBA" id="ARBA00023125"/>
    </source>
</evidence>
<evidence type="ECO:0000313" key="4">
    <source>
        <dbReference type="EMBL" id="MBB5078919.1"/>
    </source>
</evidence>